<dbReference type="GO" id="GO:0006310">
    <property type="term" value="P:DNA recombination"/>
    <property type="evidence" value="ECO:0007669"/>
    <property type="project" value="UniProtKB-UniRule"/>
</dbReference>
<dbReference type="InterPro" id="IPR022572">
    <property type="entry name" value="DNA_rep/recomb_RecO_N"/>
</dbReference>
<evidence type="ECO:0000256" key="5">
    <source>
        <dbReference type="ARBA" id="ARBA00023204"/>
    </source>
</evidence>
<dbReference type="Pfam" id="PF11967">
    <property type="entry name" value="RecO_N"/>
    <property type="match status" value="1"/>
</dbReference>
<dbReference type="HAMAP" id="MF_00201">
    <property type="entry name" value="RecO"/>
    <property type="match status" value="1"/>
</dbReference>
<evidence type="ECO:0000256" key="2">
    <source>
        <dbReference type="ARBA" id="ARBA00021310"/>
    </source>
</evidence>
<dbReference type="Gene3D" id="1.20.1440.120">
    <property type="entry name" value="Recombination protein O, C-terminal domain"/>
    <property type="match status" value="1"/>
</dbReference>
<organism evidence="9 10">
    <name type="scientific">Sulfobacillus benefaciens</name>
    <dbReference type="NCBI Taxonomy" id="453960"/>
    <lineage>
        <taxon>Bacteria</taxon>
        <taxon>Bacillati</taxon>
        <taxon>Bacillota</taxon>
        <taxon>Clostridia</taxon>
        <taxon>Eubacteriales</taxon>
        <taxon>Clostridiales Family XVII. Incertae Sedis</taxon>
        <taxon>Sulfobacillus</taxon>
    </lineage>
</organism>
<dbReference type="GO" id="GO:0006302">
    <property type="term" value="P:double-strand break repair"/>
    <property type="evidence" value="ECO:0007669"/>
    <property type="project" value="TreeGrafter"/>
</dbReference>
<proteinExistence type="inferred from homology"/>
<evidence type="ECO:0000256" key="1">
    <source>
        <dbReference type="ARBA" id="ARBA00007452"/>
    </source>
</evidence>
<evidence type="ECO:0000313" key="9">
    <source>
        <dbReference type="EMBL" id="PSR30446.1"/>
    </source>
</evidence>
<comment type="function">
    <text evidence="7">Involved in DNA repair and RecF pathway recombination.</text>
</comment>
<feature type="domain" description="DNA replication/recombination mediator RecO N-terminal" evidence="8">
    <location>
        <begin position="1"/>
        <end position="79"/>
    </location>
</feature>
<dbReference type="SUPFAM" id="SSF57863">
    <property type="entry name" value="ArfGap/RecO-like zinc finger"/>
    <property type="match status" value="1"/>
</dbReference>
<dbReference type="Gene3D" id="2.40.50.140">
    <property type="entry name" value="Nucleic acid-binding proteins"/>
    <property type="match status" value="1"/>
</dbReference>
<dbReference type="EMBL" id="PXYT01000010">
    <property type="protein sequence ID" value="PSR30446.1"/>
    <property type="molecule type" value="Genomic_DNA"/>
</dbReference>
<evidence type="ECO:0000313" key="10">
    <source>
        <dbReference type="Proteomes" id="UP000242699"/>
    </source>
</evidence>
<evidence type="ECO:0000256" key="3">
    <source>
        <dbReference type="ARBA" id="ARBA00022763"/>
    </source>
</evidence>
<dbReference type="Proteomes" id="UP000242699">
    <property type="component" value="Unassembled WGS sequence"/>
</dbReference>
<evidence type="ECO:0000256" key="6">
    <source>
        <dbReference type="ARBA" id="ARBA00033409"/>
    </source>
</evidence>
<evidence type="ECO:0000259" key="8">
    <source>
        <dbReference type="Pfam" id="PF11967"/>
    </source>
</evidence>
<protein>
    <recommendedName>
        <fullName evidence="2 7">DNA repair protein RecO</fullName>
    </recommendedName>
    <alternativeName>
        <fullName evidence="6 7">Recombination protein O</fullName>
    </alternativeName>
</protein>
<dbReference type="GO" id="GO:0043590">
    <property type="term" value="C:bacterial nucleoid"/>
    <property type="evidence" value="ECO:0007669"/>
    <property type="project" value="TreeGrafter"/>
</dbReference>
<keyword evidence="3 7" id="KW-0227">DNA damage</keyword>
<sequence>MAQYQDHMLILKSRPYREADILLTLFGIKSGKIGAVAKGARRPKSRLAGVYPLSYVICQIYHGRSSLDTLNGVDLVDGFPGLQKDLSRLSWALLLADLVDEMFSERDPAPEVVPWIIAAWDRVAGEGPGLTTALSAGWQLLKLAGYIPQWETCHICGEIPVQNSVGVDWEHDVMYCSRHLPVRSQGASEGMAVSLGSLRTWQRWMTLDVTKLGNYEAKGIIGEELFFVFGQYIERHIGRMPRSWQFVREVENIAGKERNRLF</sequence>
<keyword evidence="4 7" id="KW-0233">DNA recombination</keyword>
<keyword evidence="5 7" id="KW-0234">DNA repair</keyword>
<accession>A0A2T2X7L6</accession>
<dbReference type="InterPro" id="IPR037278">
    <property type="entry name" value="ARFGAP/RecO"/>
</dbReference>
<dbReference type="SUPFAM" id="SSF50249">
    <property type="entry name" value="Nucleic acid-binding proteins"/>
    <property type="match status" value="1"/>
</dbReference>
<evidence type="ECO:0000256" key="4">
    <source>
        <dbReference type="ARBA" id="ARBA00023172"/>
    </source>
</evidence>
<dbReference type="AlphaFoldDB" id="A0A2T2X7L6"/>
<dbReference type="PANTHER" id="PTHR33991:SF1">
    <property type="entry name" value="DNA REPAIR PROTEIN RECO"/>
    <property type="match status" value="1"/>
</dbReference>
<dbReference type="Pfam" id="PF02565">
    <property type="entry name" value="RecO_C"/>
    <property type="match status" value="1"/>
</dbReference>
<comment type="caution">
    <text evidence="9">The sequence shown here is derived from an EMBL/GenBank/DDBJ whole genome shotgun (WGS) entry which is preliminary data.</text>
</comment>
<dbReference type="InterPro" id="IPR012340">
    <property type="entry name" value="NA-bd_OB-fold"/>
</dbReference>
<dbReference type="PANTHER" id="PTHR33991">
    <property type="entry name" value="DNA REPAIR PROTEIN RECO"/>
    <property type="match status" value="1"/>
</dbReference>
<comment type="similarity">
    <text evidence="1 7">Belongs to the RecO family.</text>
</comment>
<name>A0A2T2X7L6_9FIRM</name>
<dbReference type="InterPro" id="IPR042242">
    <property type="entry name" value="RecO_C"/>
</dbReference>
<gene>
    <name evidence="7 9" type="primary">recO</name>
    <name evidence="9" type="ORF">C7B43_06055</name>
</gene>
<evidence type="ECO:0000256" key="7">
    <source>
        <dbReference type="HAMAP-Rule" id="MF_00201"/>
    </source>
</evidence>
<dbReference type="InterPro" id="IPR003717">
    <property type="entry name" value="RecO"/>
</dbReference>
<dbReference type="NCBIfam" id="TIGR00613">
    <property type="entry name" value="reco"/>
    <property type="match status" value="1"/>
</dbReference>
<reference evidence="9 10" key="1">
    <citation type="journal article" date="2014" name="BMC Genomics">
        <title>Comparison of environmental and isolate Sulfobacillus genomes reveals diverse carbon, sulfur, nitrogen, and hydrogen metabolisms.</title>
        <authorList>
            <person name="Justice N.B."/>
            <person name="Norman A."/>
            <person name="Brown C.T."/>
            <person name="Singh A."/>
            <person name="Thomas B.C."/>
            <person name="Banfield J.F."/>
        </authorList>
    </citation>
    <scope>NUCLEOTIDE SEQUENCE [LARGE SCALE GENOMIC DNA]</scope>
    <source>
        <strain evidence="9">AMDSBA1</strain>
    </source>
</reference>